<accession>A0A2U1NES1</accession>
<dbReference type="Gene3D" id="1.10.10.10">
    <property type="entry name" value="Winged helix-like DNA-binding domain superfamily/Winged helix DNA-binding domain"/>
    <property type="match status" value="1"/>
</dbReference>
<dbReference type="Proteomes" id="UP000245207">
    <property type="component" value="Unassembled WGS sequence"/>
</dbReference>
<evidence type="ECO:0000313" key="3">
    <source>
        <dbReference type="Proteomes" id="UP000245207"/>
    </source>
</evidence>
<dbReference type="GO" id="GO:0008168">
    <property type="term" value="F:methyltransferase activity"/>
    <property type="evidence" value="ECO:0007669"/>
    <property type="project" value="UniProtKB-KW"/>
</dbReference>
<keyword evidence="1" id="KW-0489">Methyltransferase</keyword>
<protein>
    <submittedName>
        <fullName evidence="1">O-methyltransferase COMT-type, S-adenosyl-L-methionine-dependent methyltransferase</fullName>
    </submittedName>
</protein>
<sequence>MFVKTAIELHLLKTTVKLVPGGLLSDSDLVAQVPNVNNHEASMMLDRFYTVVVDKIYFLQPKSNILGDIHAVLRNIYIPRYYH</sequence>
<name>A0A2U1NES1_ARTAN</name>
<dbReference type="EMBL" id="PKPP01002392">
    <property type="protein sequence ID" value="PWA75563.1"/>
    <property type="molecule type" value="Genomic_DNA"/>
</dbReference>
<organism evidence="1 3">
    <name type="scientific">Artemisia annua</name>
    <name type="common">Sweet wormwood</name>
    <dbReference type="NCBI Taxonomy" id="35608"/>
    <lineage>
        <taxon>Eukaryota</taxon>
        <taxon>Viridiplantae</taxon>
        <taxon>Streptophyta</taxon>
        <taxon>Embryophyta</taxon>
        <taxon>Tracheophyta</taxon>
        <taxon>Spermatophyta</taxon>
        <taxon>Magnoliopsida</taxon>
        <taxon>eudicotyledons</taxon>
        <taxon>Gunneridae</taxon>
        <taxon>Pentapetalae</taxon>
        <taxon>asterids</taxon>
        <taxon>campanulids</taxon>
        <taxon>Asterales</taxon>
        <taxon>Asteraceae</taxon>
        <taxon>Asteroideae</taxon>
        <taxon>Anthemideae</taxon>
        <taxon>Artemisiinae</taxon>
        <taxon>Artemisia</taxon>
    </lineage>
</organism>
<reference evidence="1 3" key="1">
    <citation type="journal article" date="2018" name="Mol. Plant">
        <title>The genome of Artemisia annua provides insight into the evolution of Asteraceae family and artemisinin biosynthesis.</title>
        <authorList>
            <person name="Shen Q."/>
            <person name="Zhang L."/>
            <person name="Liao Z."/>
            <person name="Wang S."/>
            <person name="Yan T."/>
            <person name="Shi P."/>
            <person name="Liu M."/>
            <person name="Fu X."/>
            <person name="Pan Q."/>
            <person name="Wang Y."/>
            <person name="Lv Z."/>
            <person name="Lu X."/>
            <person name="Zhang F."/>
            <person name="Jiang W."/>
            <person name="Ma Y."/>
            <person name="Chen M."/>
            <person name="Hao X."/>
            <person name="Li L."/>
            <person name="Tang Y."/>
            <person name="Lv G."/>
            <person name="Zhou Y."/>
            <person name="Sun X."/>
            <person name="Brodelius P.E."/>
            <person name="Rose J.K.C."/>
            <person name="Tang K."/>
        </authorList>
    </citation>
    <scope>NUCLEOTIDE SEQUENCE [LARGE SCALE GENOMIC DNA]</scope>
    <source>
        <strain evidence="3">cv. Huhao1</strain>
        <tissue evidence="1">Leaf</tissue>
    </source>
</reference>
<gene>
    <name evidence="2" type="ORF">CTI12_AA240580</name>
    <name evidence="1" type="ORF">CTI12_AA274690</name>
</gene>
<evidence type="ECO:0000313" key="2">
    <source>
        <dbReference type="EMBL" id="PWA75563.1"/>
    </source>
</evidence>
<evidence type="ECO:0000313" key="1">
    <source>
        <dbReference type="EMBL" id="PWA71996.1"/>
    </source>
</evidence>
<dbReference type="EMBL" id="PKPP01002981">
    <property type="protein sequence ID" value="PWA71996.1"/>
    <property type="molecule type" value="Genomic_DNA"/>
</dbReference>
<dbReference type="AlphaFoldDB" id="A0A2U1NES1"/>
<dbReference type="InterPro" id="IPR036388">
    <property type="entry name" value="WH-like_DNA-bd_sf"/>
</dbReference>
<keyword evidence="3" id="KW-1185">Reference proteome</keyword>
<dbReference type="GO" id="GO:0032259">
    <property type="term" value="P:methylation"/>
    <property type="evidence" value="ECO:0007669"/>
    <property type="project" value="UniProtKB-KW"/>
</dbReference>
<comment type="caution">
    <text evidence="1">The sequence shown here is derived from an EMBL/GenBank/DDBJ whole genome shotgun (WGS) entry which is preliminary data.</text>
</comment>
<keyword evidence="1" id="KW-0808">Transferase</keyword>
<proteinExistence type="predicted"/>